<name>A0A2A6BP42_PRIPA</name>
<dbReference type="PROSITE" id="PS50181">
    <property type="entry name" value="FBOX"/>
    <property type="match status" value="1"/>
</dbReference>
<reference evidence="1" key="2">
    <citation type="submission" date="2022-06" db="UniProtKB">
        <authorList>
            <consortium name="EnsemblMetazoa"/>
        </authorList>
    </citation>
    <scope>IDENTIFICATION</scope>
    <source>
        <strain evidence="1">PS312</strain>
    </source>
</reference>
<dbReference type="InterPro" id="IPR001810">
    <property type="entry name" value="F-box_dom"/>
</dbReference>
<protein>
    <submittedName>
        <fullName evidence="1">F-box domain-containing protein</fullName>
    </submittedName>
</protein>
<accession>A0A2A6BP42</accession>
<accession>A0A8R1YQY1</accession>
<organism evidence="1 2">
    <name type="scientific">Pristionchus pacificus</name>
    <name type="common">Parasitic nematode worm</name>
    <dbReference type="NCBI Taxonomy" id="54126"/>
    <lineage>
        <taxon>Eukaryota</taxon>
        <taxon>Metazoa</taxon>
        <taxon>Ecdysozoa</taxon>
        <taxon>Nematoda</taxon>
        <taxon>Chromadorea</taxon>
        <taxon>Rhabditida</taxon>
        <taxon>Rhabditina</taxon>
        <taxon>Diplogasteromorpha</taxon>
        <taxon>Diplogasteroidea</taxon>
        <taxon>Neodiplogasteridae</taxon>
        <taxon>Pristionchus</taxon>
    </lineage>
</organism>
<dbReference type="AlphaFoldDB" id="A0A2A6BP42"/>
<sequence>MTGANDTPPNKNEDNNNDVLREKMNFLNLEEKKEDEIEKNESIVEEKVVEKKLKRDSFPLLMLPREIIEKIMHQMPNEELHTLRCDSDLDEIEMKMMKRVKKESIYIEYSGGRFLEISTNEELRYSTSVDDVNRERFTLEWFVEKAKRILSTWQIDTVNFNFKCPTQPIHADLIKCCAVSNIKNLVIDIRQNGFLPLRFLHSALHYLFTDKFLHELMRTKESVELNFECDRLTPQGIFDLFQALLKGEQNFRRLSFGRFEDLYLFNFYENLYNLLRSSHLEIIGDHHFLSRKLTRVNFERNGQTFDRFCYMLLKARQGIELVHFADVRS</sequence>
<evidence type="ECO:0000313" key="2">
    <source>
        <dbReference type="Proteomes" id="UP000005239"/>
    </source>
</evidence>
<proteinExistence type="predicted"/>
<keyword evidence="2" id="KW-1185">Reference proteome</keyword>
<dbReference type="EnsemblMetazoa" id="PPA35745.1">
    <property type="protein sequence ID" value="PPA35745.1"/>
    <property type="gene ID" value="WBGene00274114"/>
</dbReference>
<gene>
    <name evidence="1" type="primary">WBGene00274114</name>
</gene>
<dbReference type="Proteomes" id="UP000005239">
    <property type="component" value="Unassembled WGS sequence"/>
</dbReference>
<evidence type="ECO:0000313" key="1">
    <source>
        <dbReference type="EnsemblMetazoa" id="PPA35745.1"/>
    </source>
</evidence>
<reference evidence="2" key="1">
    <citation type="journal article" date="2008" name="Nat. Genet.">
        <title>The Pristionchus pacificus genome provides a unique perspective on nematode lifestyle and parasitism.</title>
        <authorList>
            <person name="Dieterich C."/>
            <person name="Clifton S.W."/>
            <person name="Schuster L.N."/>
            <person name="Chinwalla A."/>
            <person name="Delehaunty K."/>
            <person name="Dinkelacker I."/>
            <person name="Fulton L."/>
            <person name="Fulton R."/>
            <person name="Godfrey J."/>
            <person name="Minx P."/>
            <person name="Mitreva M."/>
            <person name="Roeseler W."/>
            <person name="Tian H."/>
            <person name="Witte H."/>
            <person name="Yang S.P."/>
            <person name="Wilson R.K."/>
            <person name="Sommer R.J."/>
        </authorList>
    </citation>
    <scope>NUCLEOTIDE SEQUENCE [LARGE SCALE GENOMIC DNA]</scope>
    <source>
        <strain evidence="2">PS312</strain>
    </source>
</reference>